<dbReference type="GO" id="GO:0015417">
    <property type="term" value="F:ABC-type polyamine transporter activity"/>
    <property type="evidence" value="ECO:0007669"/>
    <property type="project" value="UniProtKB-EC"/>
</dbReference>
<dbReference type="Proteomes" id="UP000289784">
    <property type="component" value="Unassembled WGS sequence"/>
</dbReference>
<dbReference type="Gene3D" id="2.40.50.140">
    <property type="entry name" value="Nucleic acid-binding proteins"/>
    <property type="match status" value="1"/>
</dbReference>
<sequence>MGETEAAAPGAYLRLRAVRKHFAHTLALDETDLEIGRGEIFALLGASGCGKSTLLRCLAGLETPDAGTIELDGQSLLGLPPHARPVNMMFQSYALFPHMSVRQNIAFGLQQARLSKPRIAERVAQMLALVQLEALAQRKPHQLSGGQQQRVALARALARGPKLLLLDEPMAALDRQLRTTMQFELAAILKRSGVTCVLVTHDQEEAMAMAGRIALMDAGRIRQIGTPSQIYEQPNSRFAARFIGSVNLFEAVVVRDGQGGLVLQSADMAAPLRLETVAAAPGQAVALALRPEQLRIAHAPPDQPYNRVQGVVEESAYFGRHSIHHLRLASGQQVMVDAANTRVPQGQGVSPGETVWLWWDARDGVVLCE</sequence>
<dbReference type="SMART" id="SM00382">
    <property type="entry name" value="AAA"/>
    <property type="match status" value="1"/>
</dbReference>
<keyword evidence="2 8" id="KW-1003">Cell membrane</keyword>
<evidence type="ECO:0000256" key="1">
    <source>
        <dbReference type="ARBA" id="ARBA00022448"/>
    </source>
</evidence>
<dbReference type="OrthoDB" id="9802264at2"/>
<evidence type="ECO:0000256" key="4">
    <source>
        <dbReference type="ARBA" id="ARBA00022741"/>
    </source>
</evidence>
<dbReference type="FunFam" id="3.40.50.300:FF:000133">
    <property type="entry name" value="Spermidine/putrescine import ATP-binding protein PotA"/>
    <property type="match status" value="1"/>
</dbReference>
<dbReference type="Pfam" id="PF00005">
    <property type="entry name" value="ABC_tran"/>
    <property type="match status" value="1"/>
</dbReference>
<dbReference type="InterPro" id="IPR050093">
    <property type="entry name" value="ABC_SmlMolc_Importer"/>
</dbReference>
<keyword evidence="1 8" id="KW-0813">Transport</keyword>
<dbReference type="GO" id="GO:0043190">
    <property type="term" value="C:ATP-binding cassette (ABC) transporter complex"/>
    <property type="evidence" value="ECO:0007669"/>
    <property type="project" value="InterPro"/>
</dbReference>
<dbReference type="InterPro" id="IPR027417">
    <property type="entry name" value="P-loop_NTPase"/>
</dbReference>
<dbReference type="SUPFAM" id="SSF52540">
    <property type="entry name" value="P-loop containing nucleoside triphosphate hydrolases"/>
    <property type="match status" value="1"/>
</dbReference>
<dbReference type="RefSeq" id="WP_129471260.1">
    <property type="nucleotide sequence ID" value="NZ_SAWZ01000005.1"/>
</dbReference>
<dbReference type="PROSITE" id="PS50893">
    <property type="entry name" value="ABC_TRANSPORTER_2"/>
    <property type="match status" value="1"/>
</dbReference>
<dbReference type="InterPro" id="IPR005893">
    <property type="entry name" value="PotA-like"/>
</dbReference>
<keyword evidence="3" id="KW-0997">Cell inner membrane</keyword>
<feature type="domain" description="ABC transporter" evidence="9">
    <location>
        <begin position="13"/>
        <end position="243"/>
    </location>
</feature>
<keyword evidence="11" id="KW-1185">Reference proteome</keyword>
<evidence type="ECO:0000256" key="6">
    <source>
        <dbReference type="ARBA" id="ARBA00022967"/>
    </source>
</evidence>
<dbReference type="Gene3D" id="3.40.50.300">
    <property type="entry name" value="P-loop containing nucleotide triphosphate hydrolases"/>
    <property type="match status" value="1"/>
</dbReference>
<dbReference type="AlphaFoldDB" id="A0A4Q1JUY4"/>
<keyword evidence="5 8" id="KW-0067">ATP-binding</keyword>
<evidence type="ECO:0000259" key="9">
    <source>
        <dbReference type="PROSITE" id="PS50893"/>
    </source>
</evidence>
<evidence type="ECO:0000256" key="2">
    <source>
        <dbReference type="ARBA" id="ARBA00022475"/>
    </source>
</evidence>
<dbReference type="InterPro" id="IPR012340">
    <property type="entry name" value="NA-bd_OB-fold"/>
</dbReference>
<dbReference type="Gene3D" id="2.40.50.100">
    <property type="match status" value="1"/>
</dbReference>
<comment type="function">
    <text evidence="8">Part of the ABC transporter complex PotABCD involved in spermidine/putrescine import. Responsible for energy coupling to the transport system.</text>
</comment>
<evidence type="ECO:0000256" key="5">
    <source>
        <dbReference type="ARBA" id="ARBA00022840"/>
    </source>
</evidence>
<dbReference type="InterPro" id="IPR013611">
    <property type="entry name" value="Transp-assoc_OB_typ2"/>
</dbReference>
<comment type="subunit">
    <text evidence="8">The complex is composed of two ATP-binding proteins (PotA), two transmembrane proteins (PotB and PotC) and a solute-binding protein (PotD).</text>
</comment>
<evidence type="ECO:0000256" key="3">
    <source>
        <dbReference type="ARBA" id="ARBA00022519"/>
    </source>
</evidence>
<keyword evidence="7 8" id="KW-0472">Membrane</keyword>
<gene>
    <name evidence="8" type="primary">potA</name>
    <name evidence="10" type="ORF">EPA99_10955</name>
</gene>
<keyword evidence="4 8" id="KW-0547">Nucleotide-binding</keyword>
<dbReference type="InterPro" id="IPR008995">
    <property type="entry name" value="Mo/tungstate-bd_C_term_dom"/>
</dbReference>
<dbReference type="EC" id="7.6.2.11" evidence="8"/>
<dbReference type="GO" id="GO:0016887">
    <property type="term" value="F:ATP hydrolysis activity"/>
    <property type="evidence" value="ECO:0007669"/>
    <property type="project" value="InterPro"/>
</dbReference>
<dbReference type="InterPro" id="IPR003593">
    <property type="entry name" value="AAA+_ATPase"/>
</dbReference>
<dbReference type="InterPro" id="IPR003439">
    <property type="entry name" value="ABC_transporter-like_ATP-bd"/>
</dbReference>
<accession>A0A4Q1JUY4</accession>
<dbReference type="GO" id="GO:0015847">
    <property type="term" value="P:putrescine transport"/>
    <property type="evidence" value="ECO:0007669"/>
    <property type="project" value="UniProtKB-ARBA"/>
</dbReference>
<dbReference type="NCBIfam" id="TIGR01187">
    <property type="entry name" value="potA"/>
    <property type="match status" value="1"/>
</dbReference>
<dbReference type="EMBL" id="SAWZ01000005">
    <property type="protein sequence ID" value="RXR05256.1"/>
    <property type="molecule type" value="Genomic_DNA"/>
</dbReference>
<proteinExistence type="inferred from homology"/>
<evidence type="ECO:0000313" key="11">
    <source>
        <dbReference type="Proteomes" id="UP000289784"/>
    </source>
</evidence>
<comment type="caution">
    <text evidence="10">The sequence shown here is derived from an EMBL/GenBank/DDBJ whole genome shotgun (WGS) entry which is preliminary data.</text>
</comment>
<name>A0A4Q1JUY4_9GAMM</name>
<dbReference type="SUPFAM" id="SSF50331">
    <property type="entry name" value="MOP-like"/>
    <property type="match status" value="1"/>
</dbReference>
<dbReference type="InterPro" id="IPR017871">
    <property type="entry name" value="ABC_transporter-like_CS"/>
</dbReference>
<reference evidence="10 11" key="1">
    <citation type="submission" date="2019-01" db="EMBL/GenBank/DDBJ databases">
        <title>Pseudoxanthomonas composti sp. nov., isolated from compost.</title>
        <authorList>
            <person name="Yang G."/>
        </authorList>
    </citation>
    <scope>NUCLEOTIDE SEQUENCE [LARGE SCALE GENOMIC DNA]</scope>
    <source>
        <strain evidence="10 11">GSS15</strain>
    </source>
</reference>
<organism evidence="10 11">
    <name type="scientific">Pseudoxanthomonas composti</name>
    <dbReference type="NCBI Taxonomy" id="2137479"/>
    <lineage>
        <taxon>Bacteria</taxon>
        <taxon>Pseudomonadati</taxon>
        <taxon>Pseudomonadota</taxon>
        <taxon>Gammaproteobacteria</taxon>
        <taxon>Lysobacterales</taxon>
        <taxon>Lysobacteraceae</taxon>
        <taxon>Pseudoxanthomonas</taxon>
    </lineage>
</organism>
<comment type="catalytic activity">
    <reaction evidence="8">
        <text>ATP + H2O + polyamine-[polyamine-binding protein]Side 1 = ADP + phosphate + polyamineSide 2 + [polyamine-binding protein]Side 1.</text>
        <dbReference type="EC" id="7.6.2.11"/>
    </reaction>
</comment>
<keyword evidence="6 8" id="KW-1278">Translocase</keyword>
<evidence type="ECO:0000256" key="7">
    <source>
        <dbReference type="ARBA" id="ARBA00023136"/>
    </source>
</evidence>
<evidence type="ECO:0000256" key="8">
    <source>
        <dbReference type="RuleBase" id="RU364083"/>
    </source>
</evidence>
<comment type="similarity">
    <text evidence="8">Belongs to the ABC transporter superfamily. Spermidine/putrescine importer (TC 3.A.1.11.1) family.</text>
</comment>
<protein>
    <recommendedName>
        <fullName evidence="8">Spermidine/putrescine import ATP-binding protein PotA</fullName>
        <ecNumber evidence="8">7.6.2.11</ecNumber>
    </recommendedName>
</protein>
<dbReference type="PANTHER" id="PTHR42781:SF5">
    <property type="entry name" value="PUTRESCINE TRANSPORT ATP-BINDING PROTEIN POTG"/>
    <property type="match status" value="1"/>
</dbReference>
<evidence type="ECO:0000313" key="10">
    <source>
        <dbReference type="EMBL" id="RXR05256.1"/>
    </source>
</evidence>
<dbReference type="PROSITE" id="PS00211">
    <property type="entry name" value="ABC_TRANSPORTER_1"/>
    <property type="match status" value="1"/>
</dbReference>
<dbReference type="Pfam" id="PF08402">
    <property type="entry name" value="TOBE_2"/>
    <property type="match status" value="1"/>
</dbReference>
<dbReference type="PANTHER" id="PTHR42781">
    <property type="entry name" value="SPERMIDINE/PUTRESCINE IMPORT ATP-BINDING PROTEIN POTA"/>
    <property type="match status" value="1"/>
</dbReference>
<dbReference type="GO" id="GO:0005524">
    <property type="term" value="F:ATP binding"/>
    <property type="evidence" value="ECO:0007669"/>
    <property type="project" value="UniProtKB-KW"/>
</dbReference>